<feature type="region of interest" description="Disordered" evidence="1">
    <location>
        <begin position="346"/>
        <end position="367"/>
    </location>
</feature>
<feature type="compositionally biased region" description="Pro residues" evidence="1">
    <location>
        <begin position="256"/>
        <end position="269"/>
    </location>
</feature>
<evidence type="ECO:0000256" key="1">
    <source>
        <dbReference type="SAM" id="MobiDB-lite"/>
    </source>
</evidence>
<evidence type="ECO:0000256" key="2">
    <source>
        <dbReference type="SAM" id="Phobius"/>
    </source>
</evidence>
<dbReference type="AlphaFoldDB" id="A0A7S7SI23"/>
<dbReference type="KEGG" id="pfer:IRI77_27635"/>
<reference evidence="4 5" key="1">
    <citation type="submission" date="2020-10" db="EMBL/GenBank/DDBJ databases">
        <title>Complete genome sequence of Paludibaculum fermentans P105T, a facultatively anaerobic acidobacterium capable of dissimilatory Fe(III) reduction.</title>
        <authorList>
            <person name="Dedysh S.N."/>
            <person name="Beletsky A.V."/>
            <person name="Kulichevskaya I.S."/>
            <person name="Mardanov A.V."/>
            <person name="Ravin N.V."/>
        </authorList>
    </citation>
    <scope>NUCLEOTIDE SEQUENCE [LARGE SCALE GENOMIC DNA]</scope>
    <source>
        <strain evidence="4 5">P105</strain>
    </source>
</reference>
<dbReference type="InterPro" id="IPR027383">
    <property type="entry name" value="Znf_put"/>
</dbReference>
<feature type="compositionally biased region" description="Polar residues" evidence="1">
    <location>
        <begin position="356"/>
        <end position="365"/>
    </location>
</feature>
<sequence>MSVHVEEDQLLGFLDGELGDPEARVVRAHTQECAVCGARLAGLRAASSAFHDFEQQAVRATPVMWSDLAPRLDAVDQELARQRTLRWGTAGVLALAASVVLGVILFRQTAGTERTVDEVLARAAHAPQSARRNVRVNAFGGAVIRPAVLLDAANSGYDDGRVRTMFVNARYDWGEPLSAKAYLSWRGQLARRHDAVLVKGGPAARDQTYIVRTETDASSLRTASLTLRAGDLRPVAGSFEFGNLGSVEISETAEPATPPARPAPAPRLAPPTAREDETRELRPEDALHILAALNRAGADVGEPLELSKDDQGRKLIVSSNGLSESVQRRVESELAGLSRVELRLQGQGGARAGGSPSDSSTQVSDQRPRPIVALLEERLGGPLKLQSVTEEVLEASGESLARAHALEVLSQWIPVPRETELPDADQRLLRSLREQHYAALRRLAGRMETLLGPLVGDGIELHDTRQVRMMTAARRLNRDLSLLFAGSYSQTEGERTIRALRPDLQDLRRAIALDSNARR</sequence>
<keyword evidence="2" id="KW-0812">Transmembrane</keyword>
<feature type="region of interest" description="Disordered" evidence="1">
    <location>
        <begin position="251"/>
        <end position="280"/>
    </location>
</feature>
<proteinExistence type="predicted"/>
<name>A0A7S7SI23_PALFE</name>
<keyword evidence="2" id="KW-1133">Transmembrane helix</keyword>
<dbReference type="InterPro" id="IPR041916">
    <property type="entry name" value="Anti_sigma_zinc_sf"/>
</dbReference>
<keyword evidence="2" id="KW-0472">Membrane</keyword>
<dbReference type="RefSeq" id="WP_194448211.1">
    <property type="nucleotide sequence ID" value="NZ_CP063849.1"/>
</dbReference>
<protein>
    <submittedName>
        <fullName evidence="4">Zf-HC2 domain-containing protein</fullName>
    </submittedName>
</protein>
<organism evidence="4 5">
    <name type="scientific">Paludibaculum fermentans</name>
    <dbReference type="NCBI Taxonomy" id="1473598"/>
    <lineage>
        <taxon>Bacteria</taxon>
        <taxon>Pseudomonadati</taxon>
        <taxon>Acidobacteriota</taxon>
        <taxon>Terriglobia</taxon>
        <taxon>Bryobacterales</taxon>
        <taxon>Bryobacteraceae</taxon>
        <taxon>Paludibaculum</taxon>
    </lineage>
</organism>
<dbReference type="Gene3D" id="1.10.10.1320">
    <property type="entry name" value="Anti-sigma factor, zinc-finger domain"/>
    <property type="match status" value="1"/>
</dbReference>
<evidence type="ECO:0000259" key="3">
    <source>
        <dbReference type="Pfam" id="PF13490"/>
    </source>
</evidence>
<dbReference type="EMBL" id="CP063849">
    <property type="protein sequence ID" value="QOY86542.1"/>
    <property type="molecule type" value="Genomic_DNA"/>
</dbReference>
<feature type="transmembrane region" description="Helical" evidence="2">
    <location>
        <begin position="87"/>
        <end position="106"/>
    </location>
</feature>
<accession>A0A7S7SI23</accession>
<dbReference type="Proteomes" id="UP000593892">
    <property type="component" value="Chromosome"/>
</dbReference>
<evidence type="ECO:0000313" key="5">
    <source>
        <dbReference type="Proteomes" id="UP000593892"/>
    </source>
</evidence>
<feature type="domain" description="Putative zinc-finger" evidence="3">
    <location>
        <begin position="8"/>
        <end position="36"/>
    </location>
</feature>
<dbReference type="Pfam" id="PF13490">
    <property type="entry name" value="zf-HC2"/>
    <property type="match status" value="1"/>
</dbReference>
<gene>
    <name evidence="4" type="ORF">IRI77_27635</name>
</gene>
<keyword evidence="5" id="KW-1185">Reference proteome</keyword>
<evidence type="ECO:0000313" key="4">
    <source>
        <dbReference type="EMBL" id="QOY86542.1"/>
    </source>
</evidence>